<evidence type="ECO:0000256" key="1">
    <source>
        <dbReference type="ARBA" id="ARBA00000185"/>
    </source>
</evidence>
<dbReference type="Pfam" id="PF03989">
    <property type="entry name" value="DNA_gyraseA_C"/>
    <property type="match status" value="6"/>
</dbReference>
<dbReference type="EMBL" id="CP002541">
    <property type="protein sequence ID" value="ADY14862.1"/>
    <property type="molecule type" value="Genomic_DNA"/>
</dbReference>
<comment type="subunit">
    <text evidence="8">Heterotetramer composed of ParC and ParE.</text>
</comment>
<dbReference type="NCBIfam" id="NF004043">
    <property type="entry name" value="PRK05560.1"/>
    <property type="match status" value="1"/>
</dbReference>
<dbReference type="Proteomes" id="UP000008466">
    <property type="component" value="Chromosome"/>
</dbReference>
<comment type="similarity">
    <text evidence="2 9">Belongs to the type II topoisomerase GyrA/ParC subunit family.</text>
</comment>
<dbReference type="SUPFAM" id="SSF101904">
    <property type="entry name" value="GyrA/ParC C-terminal domain-like"/>
    <property type="match status" value="1"/>
</dbReference>
<accession>F0RZW1</accession>
<dbReference type="InterPro" id="IPR013760">
    <property type="entry name" value="Topo_IIA-like_dom_sf"/>
</dbReference>
<evidence type="ECO:0000256" key="2">
    <source>
        <dbReference type="ARBA" id="ARBA00008263"/>
    </source>
</evidence>
<dbReference type="AlphaFoldDB" id="F0RZW1"/>
<dbReference type="GO" id="GO:0005524">
    <property type="term" value="F:ATP binding"/>
    <property type="evidence" value="ECO:0007669"/>
    <property type="project" value="UniProtKB-UniRule"/>
</dbReference>
<organism evidence="13 14">
    <name type="scientific">Sphaerochaeta globosa (strain ATCC BAA-1886 / DSM 22777 / Buddy)</name>
    <name type="common">Spirochaeta sp. (strain Buddy)</name>
    <dbReference type="NCBI Taxonomy" id="158189"/>
    <lineage>
        <taxon>Bacteria</taxon>
        <taxon>Pseudomonadati</taxon>
        <taxon>Spirochaetota</taxon>
        <taxon>Spirochaetia</taxon>
        <taxon>Spirochaetales</taxon>
        <taxon>Sphaerochaetaceae</taxon>
        <taxon>Sphaerochaeta</taxon>
    </lineage>
</organism>
<dbReference type="Gene3D" id="1.10.268.10">
    <property type="entry name" value="Topoisomerase, domain 3"/>
    <property type="match status" value="1"/>
</dbReference>
<comment type="subcellular location">
    <subcellularLocation>
        <location evidence="9">Cytoplasm</location>
    </subcellularLocation>
</comment>
<dbReference type="eggNOG" id="COG0188">
    <property type="taxonomic scope" value="Bacteria"/>
</dbReference>
<evidence type="ECO:0000313" key="13">
    <source>
        <dbReference type="EMBL" id="ADY14862.1"/>
    </source>
</evidence>
<sequence>MEEVNESRTISVDVSNEMRTSYLNYAMSVIVSRALPDVRDGLKPVHRRILFDMFEMGLRANTSFKKCARIVGDVLGKYHPHGDASVYDALVRLAQDFSLRYPVVNPQGNFGSIDGDPAAAMRYTEAKMSRIGEEMLQDIQKETVNFGPNYDDSMQEPTVLPASFPFLLANGSSGIAVGMATNMAPHNLQEICDAISAVIDNPDITIDELMEHIKGPDFPSGGIICGLQGIKDAFMTGRGKIVVRSVYEIETSERDHDQIVFTEIPYQVNKADLVKKIDDLRKDGAIPMISVVRDESDRKGIRIVVELKVGAEPMVVLNQLFARTALQSNFNVNNLALVQGRPQMLTLKDMLVYYIRHREEVVTRRTQFDLRKAQERAHILRGLKIGLDNIDEVIQIIKDSADNAIAADRLVSRFGLDQIQAQAIIDMKLGRLSHLETSKILEELADLEQKIAYYQEVLSDEGKILKLVQSEVRALPSSLVPKDRRLTKIAREELGQSTLEDFIKDEQVVVLISNKGFAKRIRAEEYEAHGRAGKGTRTTKLQDGDFVNHMFVAFTHEYVMFVTNAGKAYYTKVFEIPEASKTAKGTSIKNILQLETTEKITSIISFKEFSEDHYLMMATRDGVVKKVSLNNFVNAKVRGIRALFLDEGDELLSCDLIQEGDEVMLITKLGRGLRFRQDNVRAMGRASRGVRGIRLLANDQVAGLLKVDSTKRILMITENGQGKQVNFDSFTVHGRGTQGQKIYRLGGKASFIVGVLSVDDENDVVCATLMGQTLRVHVNAISIQGRNAAGVKVVSMKFAGDSIVAIASTERDDEEEVEIPEQAPVEIEGIVDEDEEEDDIPVEDDVPATEPSDNE</sequence>
<dbReference type="FunFam" id="1.10.268.10:FF:000001">
    <property type="entry name" value="DNA gyrase subunit A"/>
    <property type="match status" value="1"/>
</dbReference>
<dbReference type="GO" id="GO:0003677">
    <property type="term" value="F:DNA binding"/>
    <property type="evidence" value="ECO:0007669"/>
    <property type="project" value="UniProtKB-UniRule"/>
</dbReference>
<dbReference type="CDD" id="cd00187">
    <property type="entry name" value="TOP4c"/>
    <property type="match status" value="1"/>
</dbReference>
<dbReference type="PANTHER" id="PTHR43493:SF5">
    <property type="entry name" value="DNA GYRASE SUBUNIT A, CHLOROPLASTIC_MITOCHONDRIAL"/>
    <property type="match status" value="1"/>
</dbReference>
<keyword evidence="6 9" id="KW-0238">DNA-binding</keyword>
<dbReference type="FunFam" id="3.90.199.10:FF:000001">
    <property type="entry name" value="DNA gyrase subunit A"/>
    <property type="match status" value="1"/>
</dbReference>
<evidence type="ECO:0000256" key="9">
    <source>
        <dbReference type="HAMAP-Rule" id="MF_01897"/>
    </source>
</evidence>
<feature type="region of interest" description="Disordered" evidence="11">
    <location>
        <begin position="810"/>
        <end position="855"/>
    </location>
</feature>
<dbReference type="KEGG" id="sbu:SpiBuddy_3057"/>
<dbReference type="SMART" id="SM00434">
    <property type="entry name" value="TOP4c"/>
    <property type="match status" value="1"/>
</dbReference>
<dbReference type="InterPro" id="IPR005743">
    <property type="entry name" value="GyrA"/>
</dbReference>
<dbReference type="GO" id="GO:0005694">
    <property type="term" value="C:chromosome"/>
    <property type="evidence" value="ECO:0007669"/>
    <property type="project" value="InterPro"/>
</dbReference>
<feature type="active site" description="O-(5'-phospho-DNA)-tyrosine intermediate" evidence="9 10">
    <location>
        <position position="123"/>
    </location>
</feature>
<dbReference type="InterPro" id="IPR002205">
    <property type="entry name" value="Topo_IIA_dom_A"/>
</dbReference>
<comment type="subunit">
    <text evidence="9">Heterotetramer, composed of two GyrA and two GyrB chains. In the heterotetramer, GyrA contains the active site tyrosine that forms a transient covalent intermediate with DNA, while GyrB binds cofactors and catalyzes ATP hydrolysis.</text>
</comment>
<dbReference type="Gene3D" id="3.90.199.10">
    <property type="entry name" value="Topoisomerase II, domain 5"/>
    <property type="match status" value="1"/>
</dbReference>
<dbReference type="GO" id="GO:0005737">
    <property type="term" value="C:cytoplasm"/>
    <property type="evidence" value="ECO:0007669"/>
    <property type="project" value="UniProtKB-SubCell"/>
</dbReference>
<comment type="catalytic activity">
    <reaction evidence="1 9 10">
        <text>ATP-dependent breakage, passage and rejoining of double-stranded DNA.</text>
        <dbReference type="EC" id="5.6.2.2"/>
    </reaction>
</comment>
<evidence type="ECO:0000256" key="4">
    <source>
        <dbReference type="ARBA" id="ARBA00022840"/>
    </source>
</evidence>
<proteinExistence type="inferred from homology"/>
<comment type="miscellaneous">
    <text evidence="9">Few gyrases are as efficient as E.coli at forming negative supercoils. Not all organisms have 2 type II topoisomerases; in organisms with a single type II topoisomerase this enzyme also has to decatenate newly replicated chromosomes.</text>
</comment>
<dbReference type="STRING" id="158189.SpiBuddy_3057"/>
<comment type="function">
    <text evidence="9">A type II topoisomerase that negatively supercoils closed circular double-stranded (ds) DNA in an ATP-dependent manner to modulate DNA topology and maintain chromosomes in an underwound state. Negative supercoiling favors strand separation, and DNA replication, transcription, recombination and repair, all of which involve strand separation. Also able to catalyze the interconversion of other topological isomers of dsDNA rings, including catenanes and knotted rings. Type II topoisomerases break and join 2 DNA strands simultaneously in an ATP-dependent manner.</text>
</comment>
<evidence type="ECO:0000256" key="3">
    <source>
        <dbReference type="ARBA" id="ARBA00022741"/>
    </source>
</evidence>
<dbReference type="Gene3D" id="3.30.1360.40">
    <property type="match status" value="1"/>
</dbReference>
<dbReference type="HOGENOM" id="CLU_002977_6_1_12"/>
<feature type="compositionally biased region" description="Acidic residues" evidence="11">
    <location>
        <begin position="829"/>
        <end position="855"/>
    </location>
</feature>
<evidence type="ECO:0000256" key="11">
    <source>
        <dbReference type="SAM" id="MobiDB-lite"/>
    </source>
</evidence>
<dbReference type="FunFam" id="3.30.1360.40:FF:000002">
    <property type="entry name" value="DNA gyrase subunit A"/>
    <property type="match status" value="1"/>
</dbReference>
<evidence type="ECO:0000256" key="6">
    <source>
        <dbReference type="ARBA" id="ARBA00023125"/>
    </source>
</evidence>
<dbReference type="PANTHER" id="PTHR43493">
    <property type="entry name" value="DNA GYRASE/TOPOISOMERASE SUBUNIT A"/>
    <property type="match status" value="1"/>
</dbReference>
<keyword evidence="4 9" id="KW-0067">ATP-binding</keyword>
<dbReference type="GO" id="GO:0009330">
    <property type="term" value="C:DNA topoisomerase type II (double strand cut, ATP-hydrolyzing) complex"/>
    <property type="evidence" value="ECO:0007669"/>
    <property type="project" value="TreeGrafter"/>
</dbReference>
<keyword evidence="9" id="KW-0963">Cytoplasm</keyword>
<evidence type="ECO:0000256" key="8">
    <source>
        <dbReference type="ARBA" id="ARBA00063644"/>
    </source>
</evidence>
<dbReference type="Pfam" id="PF00521">
    <property type="entry name" value="DNA_topoisoIV"/>
    <property type="match status" value="1"/>
</dbReference>
<dbReference type="InterPro" id="IPR013758">
    <property type="entry name" value="Topo_IIA_A/C_ab"/>
</dbReference>
<keyword evidence="7 9" id="KW-0413">Isomerase</keyword>
<dbReference type="FunFam" id="2.120.10.90:FF:000005">
    <property type="entry name" value="DNA topoisomerase 4 subunit A"/>
    <property type="match status" value="1"/>
</dbReference>
<dbReference type="GO" id="GO:0006265">
    <property type="term" value="P:DNA topological change"/>
    <property type="evidence" value="ECO:0007669"/>
    <property type="project" value="UniProtKB-UniRule"/>
</dbReference>
<dbReference type="InterPro" id="IPR013757">
    <property type="entry name" value="Topo_IIA_A_a_sf"/>
</dbReference>
<dbReference type="GO" id="GO:0006261">
    <property type="term" value="P:DNA-templated DNA replication"/>
    <property type="evidence" value="ECO:0007669"/>
    <property type="project" value="UniProtKB-UniRule"/>
</dbReference>
<dbReference type="OrthoDB" id="9806486at2"/>
<dbReference type="InterPro" id="IPR035516">
    <property type="entry name" value="Gyrase/topoIV_suA_C"/>
</dbReference>
<feature type="domain" description="Topo IIA-type catalytic" evidence="12">
    <location>
        <begin position="35"/>
        <end position="499"/>
    </location>
</feature>
<name>F0RZW1_SPHGB</name>
<reference evidence="14" key="1">
    <citation type="submission" date="2011-02" db="EMBL/GenBank/DDBJ databases">
        <title>Complete sequence of Spirochaeta sp. Buddy.</title>
        <authorList>
            <person name="Lucas S."/>
            <person name="Copeland A."/>
            <person name="Lapidus A."/>
            <person name="Cheng J.-F."/>
            <person name="Goodwin L."/>
            <person name="Pitluck S."/>
            <person name="Zeytun A."/>
            <person name="Detter J.C."/>
            <person name="Han C."/>
            <person name="Tapia R."/>
            <person name="Land M."/>
            <person name="Hauser L."/>
            <person name="Kyrpides N."/>
            <person name="Ivanova N."/>
            <person name="Mikhailova N."/>
            <person name="Pagani I."/>
            <person name="Ritalahti K.M."/>
            <person name="Loeffler F.E."/>
            <person name="Woyke T."/>
        </authorList>
    </citation>
    <scope>NUCLEOTIDE SEQUENCE [LARGE SCALE GENOMIC DNA]</scope>
    <source>
        <strain evidence="14">ATCC BAA-1886 / DSM 22777 / Buddy</strain>
    </source>
</reference>
<dbReference type="Gene3D" id="2.120.10.90">
    <property type="entry name" value="DNA gyrase/topoisomerase IV, subunit A, C-terminal"/>
    <property type="match status" value="1"/>
</dbReference>
<dbReference type="EC" id="5.6.2.2" evidence="9"/>
<dbReference type="InterPro" id="IPR006691">
    <property type="entry name" value="GyrA/parC_rep"/>
</dbReference>
<dbReference type="InterPro" id="IPR050220">
    <property type="entry name" value="Type_II_DNA_Topoisomerases"/>
</dbReference>
<evidence type="ECO:0000256" key="7">
    <source>
        <dbReference type="ARBA" id="ARBA00023235"/>
    </source>
</evidence>
<keyword evidence="3 9" id="KW-0547">Nucleotide-binding</keyword>
<dbReference type="RefSeq" id="WP_013608705.1">
    <property type="nucleotide sequence ID" value="NC_015152.1"/>
</dbReference>
<keyword evidence="5 9" id="KW-0799">Topoisomerase</keyword>
<dbReference type="NCBIfam" id="TIGR01063">
    <property type="entry name" value="gyrA"/>
    <property type="match status" value="1"/>
</dbReference>
<evidence type="ECO:0000259" key="12">
    <source>
        <dbReference type="PROSITE" id="PS52040"/>
    </source>
</evidence>
<protein>
    <recommendedName>
        <fullName evidence="9">DNA gyrase subunit A</fullName>
        <ecNumber evidence="9">5.6.2.2</ecNumber>
    </recommendedName>
</protein>
<comment type="caution">
    <text evidence="9">Lacks conserved residue(s) required for the propagation of feature annotation.</text>
</comment>
<evidence type="ECO:0000313" key="14">
    <source>
        <dbReference type="Proteomes" id="UP000008466"/>
    </source>
</evidence>
<evidence type="ECO:0000256" key="10">
    <source>
        <dbReference type="PROSITE-ProRule" id="PRU01384"/>
    </source>
</evidence>
<evidence type="ECO:0000256" key="5">
    <source>
        <dbReference type="ARBA" id="ARBA00023029"/>
    </source>
</evidence>
<dbReference type="PROSITE" id="PS52040">
    <property type="entry name" value="TOPO_IIA"/>
    <property type="match status" value="1"/>
</dbReference>
<dbReference type="SUPFAM" id="SSF56719">
    <property type="entry name" value="Type II DNA topoisomerase"/>
    <property type="match status" value="1"/>
</dbReference>
<dbReference type="NCBIfam" id="NF004044">
    <property type="entry name" value="PRK05561.1"/>
    <property type="match status" value="1"/>
</dbReference>
<dbReference type="HAMAP" id="MF_01897">
    <property type="entry name" value="GyrA"/>
    <property type="match status" value="1"/>
</dbReference>
<keyword evidence="14" id="KW-1185">Reference proteome</keyword>
<gene>
    <name evidence="9" type="primary">gyrA</name>
    <name evidence="13" type="ordered locus">SpiBuddy_3057</name>
</gene>
<dbReference type="GO" id="GO:0034335">
    <property type="term" value="F:DNA negative supercoiling activity"/>
    <property type="evidence" value="ECO:0007669"/>
    <property type="project" value="UniProtKB-ARBA"/>
</dbReference>